<evidence type="ECO:0000256" key="8">
    <source>
        <dbReference type="ARBA" id="ARBA00022989"/>
    </source>
</evidence>
<feature type="transmembrane region" description="Helical" evidence="10">
    <location>
        <begin position="42"/>
        <end position="65"/>
    </location>
</feature>
<comment type="function">
    <text evidence="1 11">Part of the binding-protein-dependent transport system for molybdenum; probably responsible for the translocation of the substrate across the membrane.</text>
</comment>
<dbReference type="Gene3D" id="1.10.3720.10">
    <property type="entry name" value="MetI-like"/>
    <property type="match status" value="1"/>
</dbReference>
<dbReference type="SUPFAM" id="SSF161098">
    <property type="entry name" value="MetI-like"/>
    <property type="match status" value="1"/>
</dbReference>
<feature type="transmembrane region" description="Helical" evidence="10">
    <location>
        <begin position="12"/>
        <end position="33"/>
    </location>
</feature>
<comment type="caution">
    <text evidence="11">Lacks conserved residue(s) required for the propagation of feature annotation.</text>
</comment>
<dbReference type="CDD" id="cd06261">
    <property type="entry name" value="TM_PBP2"/>
    <property type="match status" value="1"/>
</dbReference>
<dbReference type="PANTHER" id="PTHR30183:SF3">
    <property type="entry name" value="MOLYBDENUM TRANSPORT SYSTEM PERMEASE PROTEIN MODB"/>
    <property type="match status" value="1"/>
</dbReference>
<dbReference type="PROSITE" id="PS50928">
    <property type="entry name" value="ABC_TM1"/>
    <property type="match status" value="1"/>
</dbReference>
<dbReference type="InterPro" id="IPR035906">
    <property type="entry name" value="MetI-like_sf"/>
</dbReference>
<evidence type="ECO:0000256" key="6">
    <source>
        <dbReference type="ARBA" id="ARBA00022505"/>
    </source>
</evidence>
<dbReference type="InterPro" id="IPR000515">
    <property type="entry name" value="MetI-like"/>
</dbReference>
<keyword evidence="6 11" id="KW-0500">Molybdenum</keyword>
<comment type="subcellular location">
    <subcellularLocation>
        <location evidence="2 10">Cell membrane</location>
        <topology evidence="2 10">Multi-pass membrane protein</topology>
    </subcellularLocation>
</comment>
<evidence type="ECO:0000313" key="14">
    <source>
        <dbReference type="Proteomes" id="UP000324233"/>
    </source>
</evidence>
<comment type="similarity">
    <text evidence="3 11">Belongs to the binding-protein-dependent transport system permease family. CysTW subfamily.</text>
</comment>
<dbReference type="NCBIfam" id="TIGR02141">
    <property type="entry name" value="modB_ABC"/>
    <property type="match status" value="1"/>
</dbReference>
<accession>A0A5B9W121</accession>
<keyword evidence="7 10" id="KW-0812">Transmembrane</keyword>
<feature type="transmembrane region" description="Helical" evidence="10">
    <location>
        <begin position="193"/>
        <end position="214"/>
    </location>
</feature>
<feature type="transmembrane region" description="Helical" evidence="10">
    <location>
        <begin position="85"/>
        <end position="105"/>
    </location>
</feature>
<dbReference type="GO" id="GO:0005886">
    <property type="term" value="C:plasma membrane"/>
    <property type="evidence" value="ECO:0007669"/>
    <property type="project" value="UniProtKB-SubCell"/>
</dbReference>
<dbReference type="Pfam" id="PF00528">
    <property type="entry name" value="BPD_transp_1"/>
    <property type="match status" value="1"/>
</dbReference>
<gene>
    <name evidence="13" type="primary">modB</name>
    <name evidence="13" type="ORF">OJF2_27780</name>
</gene>
<keyword evidence="8 10" id="KW-1133">Transmembrane helix</keyword>
<evidence type="ECO:0000256" key="9">
    <source>
        <dbReference type="ARBA" id="ARBA00023136"/>
    </source>
</evidence>
<evidence type="ECO:0000256" key="10">
    <source>
        <dbReference type="RuleBase" id="RU363032"/>
    </source>
</evidence>
<sequence length="222" mass="22871">MIDLGPLRLSLMVATAATGLIVAVGLPVALLLARARFPFKELLAGVLVLPLVLPPTVLGYLLLLLLGRRGTLGGWLEQSIGVVLVFHRSGAVLASAVAAFPLFLLPARGAFEAVDPALEDVARLLGRGELSVLRSVTLPLAWRGLASGTILAFARALGDFGATMMVAGNIPGETQTAALAIYDAVQAGEPLRAAVLAACISTISIAALAAVQLASPRRRTSP</sequence>
<dbReference type="OrthoDB" id="9804629at2"/>
<dbReference type="Proteomes" id="UP000324233">
    <property type="component" value="Chromosome"/>
</dbReference>
<dbReference type="PANTHER" id="PTHR30183">
    <property type="entry name" value="MOLYBDENUM TRANSPORT SYSTEM PERMEASE PROTEIN MODB"/>
    <property type="match status" value="1"/>
</dbReference>
<dbReference type="GO" id="GO:0015098">
    <property type="term" value="F:molybdate ion transmembrane transporter activity"/>
    <property type="evidence" value="ECO:0007669"/>
    <property type="project" value="UniProtKB-UniRule"/>
</dbReference>
<name>A0A5B9W121_9BACT</name>
<dbReference type="AlphaFoldDB" id="A0A5B9W121"/>
<evidence type="ECO:0000256" key="5">
    <source>
        <dbReference type="ARBA" id="ARBA00022475"/>
    </source>
</evidence>
<evidence type="ECO:0000256" key="2">
    <source>
        <dbReference type="ARBA" id="ARBA00004651"/>
    </source>
</evidence>
<keyword evidence="14" id="KW-1185">Reference proteome</keyword>
<keyword evidence="9 10" id="KW-0472">Membrane</keyword>
<evidence type="ECO:0000256" key="1">
    <source>
        <dbReference type="ARBA" id="ARBA00002949"/>
    </source>
</evidence>
<evidence type="ECO:0000313" key="13">
    <source>
        <dbReference type="EMBL" id="QEH34243.1"/>
    </source>
</evidence>
<proteinExistence type="inferred from homology"/>
<dbReference type="InterPro" id="IPR011867">
    <property type="entry name" value="ModB_ABC"/>
</dbReference>
<feature type="domain" description="ABC transmembrane type-1" evidence="12">
    <location>
        <begin position="7"/>
        <end position="209"/>
    </location>
</feature>
<evidence type="ECO:0000256" key="11">
    <source>
        <dbReference type="RuleBase" id="RU365097"/>
    </source>
</evidence>
<evidence type="ECO:0000256" key="4">
    <source>
        <dbReference type="ARBA" id="ARBA00022448"/>
    </source>
</evidence>
<dbReference type="KEGG" id="agv:OJF2_27780"/>
<evidence type="ECO:0000259" key="12">
    <source>
        <dbReference type="PROSITE" id="PS50928"/>
    </source>
</evidence>
<protein>
    <recommendedName>
        <fullName evidence="11">Molybdenum transport system permease</fullName>
    </recommendedName>
</protein>
<reference evidence="13 14" key="1">
    <citation type="submission" date="2019-08" db="EMBL/GenBank/DDBJ databases">
        <title>Deep-cultivation of Planctomycetes and their phenomic and genomic characterization uncovers novel biology.</title>
        <authorList>
            <person name="Wiegand S."/>
            <person name="Jogler M."/>
            <person name="Boedeker C."/>
            <person name="Pinto D."/>
            <person name="Vollmers J."/>
            <person name="Rivas-Marin E."/>
            <person name="Kohn T."/>
            <person name="Peeters S.H."/>
            <person name="Heuer A."/>
            <person name="Rast P."/>
            <person name="Oberbeckmann S."/>
            <person name="Bunk B."/>
            <person name="Jeske O."/>
            <person name="Meyerdierks A."/>
            <person name="Storesund J.E."/>
            <person name="Kallscheuer N."/>
            <person name="Luecker S."/>
            <person name="Lage O.M."/>
            <person name="Pohl T."/>
            <person name="Merkel B.J."/>
            <person name="Hornburger P."/>
            <person name="Mueller R.-W."/>
            <person name="Bruemmer F."/>
            <person name="Labrenz M."/>
            <person name="Spormann A.M."/>
            <person name="Op den Camp H."/>
            <person name="Overmann J."/>
            <person name="Amann R."/>
            <person name="Jetten M.S.M."/>
            <person name="Mascher T."/>
            <person name="Medema M.H."/>
            <person name="Devos D.P."/>
            <person name="Kaster A.-K."/>
            <person name="Ovreas L."/>
            <person name="Rohde M."/>
            <person name="Galperin M.Y."/>
            <person name="Jogler C."/>
        </authorList>
    </citation>
    <scope>NUCLEOTIDE SEQUENCE [LARGE SCALE GENOMIC DNA]</scope>
    <source>
        <strain evidence="13 14">OJF2</strain>
    </source>
</reference>
<organism evidence="13 14">
    <name type="scientific">Aquisphaera giovannonii</name>
    <dbReference type="NCBI Taxonomy" id="406548"/>
    <lineage>
        <taxon>Bacteria</taxon>
        <taxon>Pseudomonadati</taxon>
        <taxon>Planctomycetota</taxon>
        <taxon>Planctomycetia</taxon>
        <taxon>Isosphaerales</taxon>
        <taxon>Isosphaeraceae</taxon>
        <taxon>Aquisphaera</taxon>
    </lineage>
</organism>
<evidence type="ECO:0000256" key="7">
    <source>
        <dbReference type="ARBA" id="ARBA00022692"/>
    </source>
</evidence>
<keyword evidence="4 10" id="KW-0813">Transport</keyword>
<evidence type="ECO:0000256" key="3">
    <source>
        <dbReference type="ARBA" id="ARBA00007069"/>
    </source>
</evidence>
<dbReference type="EMBL" id="CP042997">
    <property type="protein sequence ID" value="QEH34243.1"/>
    <property type="molecule type" value="Genomic_DNA"/>
</dbReference>
<keyword evidence="5 11" id="KW-1003">Cell membrane</keyword>
<dbReference type="RefSeq" id="WP_148594196.1">
    <property type="nucleotide sequence ID" value="NZ_CP042997.1"/>
</dbReference>